<evidence type="ECO:0000313" key="2">
    <source>
        <dbReference type="EMBL" id="RKF19746.1"/>
    </source>
</evidence>
<dbReference type="Proteomes" id="UP000286482">
    <property type="component" value="Unassembled WGS sequence"/>
</dbReference>
<dbReference type="InterPro" id="IPR000182">
    <property type="entry name" value="GNAT_dom"/>
</dbReference>
<feature type="domain" description="N-acetyltransferase" evidence="1">
    <location>
        <begin position="1"/>
        <end position="145"/>
    </location>
</feature>
<dbReference type="GO" id="GO:0016747">
    <property type="term" value="F:acyltransferase activity, transferring groups other than amino-acyl groups"/>
    <property type="evidence" value="ECO:0007669"/>
    <property type="project" value="InterPro"/>
</dbReference>
<dbReference type="InterPro" id="IPR016181">
    <property type="entry name" value="Acyl_CoA_acyltransferase"/>
</dbReference>
<dbReference type="EMBL" id="RAQO01000004">
    <property type="protein sequence ID" value="RKF19746.1"/>
    <property type="molecule type" value="Genomic_DNA"/>
</dbReference>
<dbReference type="AlphaFoldDB" id="A0A420EGR5"/>
<keyword evidence="3" id="KW-1185">Reference proteome</keyword>
<name>A0A420EGR5_9ALTE</name>
<organism evidence="2 3">
    <name type="scientific">Alginatibacterium sediminis</name>
    <dbReference type="NCBI Taxonomy" id="2164068"/>
    <lineage>
        <taxon>Bacteria</taxon>
        <taxon>Pseudomonadati</taxon>
        <taxon>Pseudomonadota</taxon>
        <taxon>Gammaproteobacteria</taxon>
        <taxon>Alteromonadales</taxon>
        <taxon>Alteromonadaceae</taxon>
        <taxon>Alginatibacterium</taxon>
    </lineage>
</organism>
<dbReference type="OrthoDB" id="326501at2"/>
<dbReference type="Pfam" id="PF13673">
    <property type="entry name" value="Acetyltransf_10"/>
    <property type="match status" value="1"/>
</dbReference>
<proteinExistence type="predicted"/>
<protein>
    <submittedName>
        <fullName evidence="2">GNAT family N-acetyltransferase</fullName>
    </submittedName>
</protein>
<reference evidence="2 3" key="1">
    <citation type="submission" date="2018-09" db="EMBL/GenBank/DDBJ databases">
        <authorList>
            <person name="Wang Z."/>
        </authorList>
    </citation>
    <scope>NUCLEOTIDE SEQUENCE [LARGE SCALE GENOMIC DNA]</scope>
    <source>
        <strain evidence="2 3">ALS 81</strain>
    </source>
</reference>
<dbReference type="PROSITE" id="PS51186">
    <property type="entry name" value="GNAT"/>
    <property type="match status" value="1"/>
</dbReference>
<dbReference type="RefSeq" id="WP_120353751.1">
    <property type="nucleotide sequence ID" value="NZ_RAQO01000004.1"/>
</dbReference>
<evidence type="ECO:0000313" key="3">
    <source>
        <dbReference type="Proteomes" id="UP000286482"/>
    </source>
</evidence>
<dbReference type="Gene3D" id="3.40.630.30">
    <property type="match status" value="1"/>
</dbReference>
<gene>
    <name evidence="2" type="ORF">DBZ36_04615</name>
</gene>
<evidence type="ECO:0000259" key="1">
    <source>
        <dbReference type="PROSITE" id="PS51186"/>
    </source>
</evidence>
<keyword evidence="2" id="KW-0808">Transferase</keyword>
<accession>A0A420EGR5</accession>
<comment type="caution">
    <text evidence="2">The sequence shown here is derived from an EMBL/GenBank/DDBJ whole genome shotgun (WGS) entry which is preliminary data.</text>
</comment>
<dbReference type="SUPFAM" id="SSF55729">
    <property type="entry name" value="Acyl-CoA N-acyltransferases (Nat)"/>
    <property type="match status" value="1"/>
</dbReference>
<dbReference type="CDD" id="cd04301">
    <property type="entry name" value="NAT_SF"/>
    <property type="match status" value="1"/>
</dbReference>
<sequence>MSIRAFKRDDLPAIFRIYDSSKLDELKFEDTLFTLLPLENDKVRLNGLLESDIYVYEDLNCIVGYAAVYGKEIRALFVSSESRGKGVGKTLFVFSLSLIQEQAYLYVVRSNKRAKQLYQEHGFNVIDTFETTYNQEPVVAQKMVRTVLAPKQRG</sequence>